<dbReference type="Proteomes" id="UP000278398">
    <property type="component" value="Unassembled WGS sequence"/>
</dbReference>
<accession>A0A3R9ZZT2</accession>
<comment type="caution">
    <text evidence="3">The sequence shown here is derived from an EMBL/GenBank/DDBJ whole genome shotgun (WGS) entry which is preliminary data.</text>
</comment>
<dbReference type="GO" id="GO:0008999">
    <property type="term" value="F:protein-N-terminal-alanine acetyltransferase activity"/>
    <property type="evidence" value="ECO:0007669"/>
    <property type="project" value="TreeGrafter"/>
</dbReference>
<organism evidence="3 4">
    <name type="scientific">Aquibium carbonis</name>
    <dbReference type="NCBI Taxonomy" id="2495581"/>
    <lineage>
        <taxon>Bacteria</taxon>
        <taxon>Pseudomonadati</taxon>
        <taxon>Pseudomonadota</taxon>
        <taxon>Alphaproteobacteria</taxon>
        <taxon>Hyphomicrobiales</taxon>
        <taxon>Phyllobacteriaceae</taxon>
        <taxon>Aquibium</taxon>
    </lineage>
</organism>
<dbReference type="RefSeq" id="WP_126700673.1">
    <property type="nucleotide sequence ID" value="NZ_RWKW01000052.1"/>
</dbReference>
<protein>
    <submittedName>
        <fullName evidence="3">N-acetyltransferase</fullName>
    </submittedName>
</protein>
<dbReference type="InterPro" id="IPR016181">
    <property type="entry name" value="Acyl_CoA_acyltransferase"/>
</dbReference>
<dbReference type="AlphaFoldDB" id="A0A3R9ZZT2"/>
<dbReference type="PANTHER" id="PTHR43441:SF11">
    <property type="entry name" value="RIBOSOMAL-PROTEIN-SERINE ACETYLTRANSFERASE"/>
    <property type="match status" value="1"/>
</dbReference>
<feature type="region of interest" description="Disordered" evidence="1">
    <location>
        <begin position="203"/>
        <end position="223"/>
    </location>
</feature>
<dbReference type="InterPro" id="IPR000182">
    <property type="entry name" value="GNAT_dom"/>
</dbReference>
<sequence length="223" mass="25911">MTISDEALPVFQTDRLLLRPVRPADAEMLFPIFGDPIAMHYWDVPVRRDVQQSQQMLRSYLALGPAQQGTWCLIFRGEIHPVGLVQYVRREACHRRAEVRYILARRHWRQGLMSEALGVMLHYCFDELALHRLEATCEPDNLRAAALLERLSFRREGLLRGRYFVEPSYRDVFLFSLLSDEWRALPKRFAGPSTRRNIVSLLLPKSGPQPTRSQVPLRHHPGT</sequence>
<dbReference type="GO" id="GO:0005737">
    <property type="term" value="C:cytoplasm"/>
    <property type="evidence" value="ECO:0007669"/>
    <property type="project" value="TreeGrafter"/>
</dbReference>
<keyword evidence="3" id="KW-0808">Transferase</keyword>
<evidence type="ECO:0000259" key="2">
    <source>
        <dbReference type="PROSITE" id="PS51186"/>
    </source>
</evidence>
<name>A0A3R9ZZT2_9HYPH</name>
<dbReference type="Pfam" id="PF13302">
    <property type="entry name" value="Acetyltransf_3"/>
    <property type="match status" value="1"/>
</dbReference>
<dbReference type="Gene3D" id="3.40.630.30">
    <property type="match status" value="1"/>
</dbReference>
<evidence type="ECO:0000313" key="4">
    <source>
        <dbReference type="Proteomes" id="UP000278398"/>
    </source>
</evidence>
<proteinExistence type="predicted"/>
<feature type="domain" description="N-acetyltransferase" evidence="2">
    <location>
        <begin position="16"/>
        <end position="176"/>
    </location>
</feature>
<evidence type="ECO:0000313" key="3">
    <source>
        <dbReference type="EMBL" id="RST85625.1"/>
    </source>
</evidence>
<gene>
    <name evidence="3" type="ORF">EJC49_14615</name>
</gene>
<dbReference type="EMBL" id="RWKW01000052">
    <property type="protein sequence ID" value="RST85625.1"/>
    <property type="molecule type" value="Genomic_DNA"/>
</dbReference>
<evidence type="ECO:0000256" key="1">
    <source>
        <dbReference type="SAM" id="MobiDB-lite"/>
    </source>
</evidence>
<dbReference type="GO" id="GO:1990189">
    <property type="term" value="F:protein N-terminal-serine acetyltransferase activity"/>
    <property type="evidence" value="ECO:0007669"/>
    <property type="project" value="TreeGrafter"/>
</dbReference>
<dbReference type="PANTHER" id="PTHR43441">
    <property type="entry name" value="RIBOSOMAL-PROTEIN-SERINE ACETYLTRANSFERASE"/>
    <property type="match status" value="1"/>
</dbReference>
<dbReference type="SUPFAM" id="SSF55729">
    <property type="entry name" value="Acyl-CoA N-acyltransferases (Nat)"/>
    <property type="match status" value="1"/>
</dbReference>
<dbReference type="InterPro" id="IPR051908">
    <property type="entry name" value="Ribosomal_N-acetyltransferase"/>
</dbReference>
<dbReference type="PROSITE" id="PS51186">
    <property type="entry name" value="GNAT"/>
    <property type="match status" value="1"/>
</dbReference>
<dbReference type="OrthoDB" id="5295305at2"/>
<reference evidence="3 4" key="1">
    <citation type="submission" date="2018-12" db="EMBL/GenBank/DDBJ databases">
        <title>Mesorhizobium carbonis sp. nov., isolated from coal mine water.</title>
        <authorList>
            <person name="Xin W."/>
            <person name="Xu Z."/>
            <person name="Xiang F."/>
            <person name="Zhang J."/>
            <person name="Xi L."/>
            <person name="Liu J."/>
        </authorList>
    </citation>
    <scope>NUCLEOTIDE SEQUENCE [LARGE SCALE GENOMIC DNA]</scope>
    <source>
        <strain evidence="3 4">B2.3</strain>
    </source>
</reference>
<keyword evidence="4" id="KW-1185">Reference proteome</keyword>